<protein>
    <submittedName>
        <fullName evidence="1">Uncharacterized protein</fullName>
    </submittedName>
</protein>
<accession>A0AAW0A8M8</accession>
<keyword evidence="2" id="KW-1185">Reference proteome</keyword>
<sequence length="237" mass="26507">MSQPNFHHCERAPTPVLSVSSDDIREPERIVHALQRNRFPVGHRRRDREASENVLKRPREWLLTIRRMRATHAYGSDIDKANSTFDVKAEQYLTATRTPNNIFPIHCVFPATPRWEKYKPIPGKGKSVSVEGFLTGLELNDDRSVKYVIVDVEKVTFLGSASSTTVPKAEESPTKIVTNGTPACLKFTGFLGGQSSRIRRSANYITAPKSRRTKGKGKGKGLPVVVALVVMVVGIWR</sequence>
<comment type="caution">
    <text evidence="1">The sequence shown here is derived from an EMBL/GenBank/DDBJ whole genome shotgun (WGS) entry which is preliminary data.</text>
</comment>
<evidence type="ECO:0000313" key="2">
    <source>
        <dbReference type="Proteomes" id="UP001362999"/>
    </source>
</evidence>
<organism evidence="1 2">
    <name type="scientific">Favolaschia claudopus</name>
    <dbReference type="NCBI Taxonomy" id="2862362"/>
    <lineage>
        <taxon>Eukaryota</taxon>
        <taxon>Fungi</taxon>
        <taxon>Dikarya</taxon>
        <taxon>Basidiomycota</taxon>
        <taxon>Agaricomycotina</taxon>
        <taxon>Agaricomycetes</taxon>
        <taxon>Agaricomycetidae</taxon>
        <taxon>Agaricales</taxon>
        <taxon>Marasmiineae</taxon>
        <taxon>Mycenaceae</taxon>
        <taxon>Favolaschia</taxon>
    </lineage>
</organism>
<gene>
    <name evidence="1" type="ORF">R3P38DRAFT_2795051</name>
</gene>
<dbReference type="Proteomes" id="UP001362999">
    <property type="component" value="Unassembled WGS sequence"/>
</dbReference>
<name>A0AAW0A8M8_9AGAR</name>
<reference evidence="1 2" key="1">
    <citation type="journal article" date="2024" name="J Genomics">
        <title>Draft genome sequencing and assembly of Favolaschia claudopus CIRM-BRFM 2984 isolated from oak limbs.</title>
        <authorList>
            <person name="Navarro D."/>
            <person name="Drula E."/>
            <person name="Chaduli D."/>
            <person name="Cazenave R."/>
            <person name="Ahrendt S."/>
            <person name="Wang J."/>
            <person name="Lipzen A."/>
            <person name="Daum C."/>
            <person name="Barry K."/>
            <person name="Grigoriev I.V."/>
            <person name="Favel A."/>
            <person name="Rosso M.N."/>
            <person name="Martin F."/>
        </authorList>
    </citation>
    <scope>NUCLEOTIDE SEQUENCE [LARGE SCALE GENOMIC DNA]</scope>
    <source>
        <strain evidence="1 2">CIRM-BRFM 2984</strain>
    </source>
</reference>
<dbReference type="EMBL" id="JAWWNJ010000080">
    <property type="protein sequence ID" value="KAK7002036.1"/>
    <property type="molecule type" value="Genomic_DNA"/>
</dbReference>
<dbReference type="AlphaFoldDB" id="A0AAW0A8M8"/>
<evidence type="ECO:0000313" key="1">
    <source>
        <dbReference type="EMBL" id="KAK7002036.1"/>
    </source>
</evidence>
<proteinExistence type="predicted"/>